<evidence type="ECO:0000259" key="1">
    <source>
        <dbReference type="Pfam" id="PF04422"/>
    </source>
</evidence>
<dbReference type="Proteomes" id="UP001597273">
    <property type="component" value="Unassembled WGS sequence"/>
</dbReference>
<evidence type="ECO:0000313" key="3">
    <source>
        <dbReference type="EMBL" id="MFD1861973.1"/>
    </source>
</evidence>
<name>A0ABW4QER4_9BACL</name>
<evidence type="ECO:0000259" key="2">
    <source>
        <dbReference type="Pfam" id="PF04432"/>
    </source>
</evidence>
<dbReference type="InterPro" id="IPR007525">
    <property type="entry name" value="FrhB_FdhB_C"/>
</dbReference>
<organism evidence="3 4">
    <name type="scientific">Planococcus chinensis</name>
    <dbReference type="NCBI Taxonomy" id="272917"/>
    <lineage>
        <taxon>Bacteria</taxon>
        <taxon>Bacillati</taxon>
        <taxon>Bacillota</taxon>
        <taxon>Bacilli</taxon>
        <taxon>Bacillales</taxon>
        <taxon>Caryophanaceae</taxon>
        <taxon>Planococcus</taxon>
    </lineage>
</organism>
<dbReference type="InterPro" id="IPR007516">
    <property type="entry name" value="Co_F420_Hydgase/DH_bsu_N"/>
</dbReference>
<reference evidence="4" key="1">
    <citation type="journal article" date="2019" name="Int. J. Syst. Evol. Microbiol.">
        <title>The Global Catalogue of Microorganisms (GCM) 10K type strain sequencing project: providing services to taxonomists for standard genome sequencing and annotation.</title>
        <authorList>
            <consortium name="The Broad Institute Genomics Platform"/>
            <consortium name="The Broad Institute Genome Sequencing Center for Infectious Disease"/>
            <person name="Wu L."/>
            <person name="Ma J."/>
        </authorList>
    </citation>
    <scope>NUCLEOTIDE SEQUENCE [LARGE SCALE GENOMIC DNA]</scope>
    <source>
        <strain evidence="4">CGMCC 1.15475</strain>
    </source>
</reference>
<evidence type="ECO:0000313" key="4">
    <source>
        <dbReference type="Proteomes" id="UP001597273"/>
    </source>
</evidence>
<dbReference type="PANTHER" id="PTHR31332">
    <property type="entry name" value="7-HYDROXYMETHYL CHLOROPHYLL A REDUCTASE, CHLOROPLASTIC"/>
    <property type="match status" value="1"/>
</dbReference>
<protein>
    <submittedName>
        <fullName evidence="3">Coenzyme F420 hydrogenase/dehydrogenase, beta subunit C-terminal domain</fullName>
    </submittedName>
</protein>
<dbReference type="EMBL" id="JBHUFW010000004">
    <property type="protein sequence ID" value="MFD1861973.1"/>
    <property type="molecule type" value="Genomic_DNA"/>
</dbReference>
<feature type="domain" description="Coenzyme F420 hydrogenase/dehydrogenase beta subunit C-terminal" evidence="2">
    <location>
        <begin position="183"/>
        <end position="353"/>
    </location>
</feature>
<dbReference type="RefSeq" id="WP_204890972.1">
    <property type="nucleotide sequence ID" value="NZ_JBHUFW010000004.1"/>
</dbReference>
<keyword evidence="4" id="KW-1185">Reference proteome</keyword>
<dbReference type="Pfam" id="PF04422">
    <property type="entry name" value="FrhB_FdhB_N"/>
    <property type="match status" value="1"/>
</dbReference>
<sequence length="468" mass="53313">MNSNLKELLETVVSKDFCIGCGVCASLENSPLKMQLDKKGKYKPVLLSSKEDTSHDYLAVCPFSENSNNETELGRKFYGNLEDINHNEYTGFYLKNYAGYVREGSFREKGSSGGMGNWIATQLLERGLVDGIIHVKSSETKNNSLFEYQISYNKDELFKGAKSKYYPIELSQVINLIRENNGRYALIGIPCFIKSIRLLAKQDPIINERIKYFIGLVCGHLKSANFAKSIGWQLGINPTHLESIDFRKKLENKSANNYGVEVKGIKGNKIEILTSPTKDLYTTNWGQGMFKYNSCEFCDDVLAETADITVGDAWLPEYADDSRGTNIITVRNTDILNILQDSSDKIFLEEISINKVYSSQAGGFRHRREGLAYRLYLKDSNNEWRPQKRVVASDKINAKRKKIYEKRSELSQASFTAYEIAEKEGEFQTFIDYMNPMVKMYTKLATPTLLERATTKIKTKLVDKFENI</sequence>
<dbReference type="Pfam" id="PF04432">
    <property type="entry name" value="FrhB_FdhB_C"/>
    <property type="match status" value="1"/>
</dbReference>
<proteinExistence type="predicted"/>
<comment type="caution">
    <text evidence="3">The sequence shown here is derived from an EMBL/GenBank/DDBJ whole genome shotgun (WGS) entry which is preliminary data.</text>
</comment>
<gene>
    <name evidence="3" type="ORF">ACFSDB_03485</name>
</gene>
<accession>A0ABW4QER4</accession>
<feature type="domain" description="Coenzyme F420 hydrogenase/dehydrogenase beta subunit N-terminal" evidence="1">
    <location>
        <begin position="97"/>
        <end position="174"/>
    </location>
</feature>
<dbReference type="InterPro" id="IPR045220">
    <property type="entry name" value="FRHB/FDHB/HCAR-like"/>
</dbReference>
<dbReference type="PANTHER" id="PTHR31332:SF0">
    <property type="entry name" value="7-HYDROXYMETHYL CHLOROPHYLL A REDUCTASE, CHLOROPLASTIC"/>
    <property type="match status" value="1"/>
</dbReference>